<organism evidence="2 3">
    <name type="scientific">Riccia fluitans</name>
    <dbReference type="NCBI Taxonomy" id="41844"/>
    <lineage>
        <taxon>Eukaryota</taxon>
        <taxon>Viridiplantae</taxon>
        <taxon>Streptophyta</taxon>
        <taxon>Embryophyta</taxon>
        <taxon>Marchantiophyta</taxon>
        <taxon>Marchantiopsida</taxon>
        <taxon>Marchantiidae</taxon>
        <taxon>Marchantiales</taxon>
        <taxon>Ricciaceae</taxon>
        <taxon>Riccia</taxon>
    </lineage>
</organism>
<dbReference type="EMBL" id="JBHFFA010000004">
    <property type="protein sequence ID" value="KAL2629452.1"/>
    <property type="molecule type" value="Genomic_DNA"/>
</dbReference>
<keyword evidence="3" id="KW-1185">Reference proteome</keyword>
<feature type="region of interest" description="Disordered" evidence="1">
    <location>
        <begin position="106"/>
        <end position="132"/>
    </location>
</feature>
<reference evidence="2 3" key="1">
    <citation type="submission" date="2024-09" db="EMBL/GenBank/DDBJ databases">
        <title>Chromosome-scale assembly of Riccia fluitans.</title>
        <authorList>
            <person name="Paukszto L."/>
            <person name="Sawicki J."/>
            <person name="Karawczyk K."/>
            <person name="Piernik-Szablinska J."/>
            <person name="Szczecinska M."/>
            <person name="Mazdziarz M."/>
        </authorList>
    </citation>
    <scope>NUCLEOTIDE SEQUENCE [LARGE SCALE GENOMIC DNA]</scope>
    <source>
        <strain evidence="2">Rf_01</strain>
        <tissue evidence="2">Aerial parts of the thallus</tissue>
    </source>
</reference>
<evidence type="ECO:0000256" key="1">
    <source>
        <dbReference type="SAM" id="MobiDB-lite"/>
    </source>
</evidence>
<name>A0ABD1YIZ5_9MARC</name>
<evidence type="ECO:0000313" key="2">
    <source>
        <dbReference type="EMBL" id="KAL2629452.1"/>
    </source>
</evidence>
<accession>A0ABD1YIZ5</accession>
<comment type="caution">
    <text evidence="2">The sequence shown here is derived from an EMBL/GenBank/DDBJ whole genome shotgun (WGS) entry which is preliminary data.</text>
</comment>
<gene>
    <name evidence="2" type="ORF">R1flu_014138</name>
</gene>
<dbReference type="AlphaFoldDB" id="A0ABD1YIZ5"/>
<proteinExistence type="predicted"/>
<dbReference type="Proteomes" id="UP001605036">
    <property type="component" value="Unassembled WGS sequence"/>
</dbReference>
<protein>
    <submittedName>
        <fullName evidence="2">Uncharacterized protein</fullName>
    </submittedName>
</protein>
<sequence length="208" mass="22672">MMIYYTNEDLEQWKLVEDKLAENLSGIWKNVKKGICKSASSSSLSAHDRRELEKCKLLSASSTSLAAHDQRELEKSKLLSCVCEEDPDEKGVRKSGSLPCLRCQEQKGAGKSGSSSSVDVQDQKGVGKSGSSSCSCLPFREGIRKSGSLTCLQLPSHDTEGGSVRCSKCKGLREYVEVEKFSGRTKGDLIKRSRSTPVLSDGTYGAEY</sequence>
<evidence type="ECO:0000313" key="3">
    <source>
        <dbReference type="Proteomes" id="UP001605036"/>
    </source>
</evidence>